<sequence>MFLKLFTAFTIILISRSLTTNVDISLENNKEFNVIVEGTLSWNDQNVKNVKGELQKNDKTVTSAKYEQNPSTIYLTAYKYTTDSLDAFSVKFGYDVADSGLQGELVKKIPENCINVNSDVNDETLNLKDGDFTCNLGYVYIAKN</sequence>
<accession>A0A0N5BF02</accession>
<feature type="chain" id="PRO_5005894483" evidence="1">
    <location>
        <begin position="20"/>
        <end position="144"/>
    </location>
</feature>
<keyword evidence="1" id="KW-0732">Signal</keyword>
<organism evidence="2 3">
    <name type="scientific">Strongyloides papillosus</name>
    <name type="common">Intestinal threadworm</name>
    <dbReference type="NCBI Taxonomy" id="174720"/>
    <lineage>
        <taxon>Eukaryota</taxon>
        <taxon>Metazoa</taxon>
        <taxon>Ecdysozoa</taxon>
        <taxon>Nematoda</taxon>
        <taxon>Chromadorea</taxon>
        <taxon>Rhabditida</taxon>
        <taxon>Tylenchina</taxon>
        <taxon>Panagrolaimomorpha</taxon>
        <taxon>Strongyloidoidea</taxon>
        <taxon>Strongyloididae</taxon>
        <taxon>Strongyloides</taxon>
    </lineage>
</organism>
<dbReference type="Proteomes" id="UP000046392">
    <property type="component" value="Unplaced"/>
</dbReference>
<dbReference type="WBParaSite" id="SPAL_0000457200.1">
    <property type="protein sequence ID" value="SPAL_0000457200.1"/>
    <property type="gene ID" value="SPAL_0000457200"/>
</dbReference>
<evidence type="ECO:0000313" key="3">
    <source>
        <dbReference type="WBParaSite" id="SPAL_0000457200.1"/>
    </source>
</evidence>
<proteinExistence type="predicted"/>
<evidence type="ECO:0000313" key="2">
    <source>
        <dbReference type="Proteomes" id="UP000046392"/>
    </source>
</evidence>
<name>A0A0N5BF02_STREA</name>
<evidence type="ECO:0000256" key="1">
    <source>
        <dbReference type="SAM" id="SignalP"/>
    </source>
</evidence>
<protein>
    <submittedName>
        <fullName evidence="3">CBM49 domain-containing protein</fullName>
    </submittedName>
</protein>
<reference evidence="3" key="1">
    <citation type="submission" date="2017-02" db="UniProtKB">
        <authorList>
            <consortium name="WormBaseParasite"/>
        </authorList>
    </citation>
    <scope>IDENTIFICATION</scope>
</reference>
<feature type="signal peptide" evidence="1">
    <location>
        <begin position="1"/>
        <end position="19"/>
    </location>
</feature>
<keyword evidence="2" id="KW-1185">Reference proteome</keyword>
<dbReference type="AlphaFoldDB" id="A0A0N5BF02"/>